<dbReference type="InterPro" id="IPR002104">
    <property type="entry name" value="Integrase_catalytic"/>
</dbReference>
<dbReference type="InterPro" id="IPR010998">
    <property type="entry name" value="Integrase_recombinase_N"/>
</dbReference>
<dbReference type="PANTHER" id="PTHR30629:SF2">
    <property type="entry name" value="PROPHAGE INTEGRASE INTS-RELATED"/>
    <property type="match status" value="1"/>
</dbReference>
<accession>A0A8J3GT56</accession>
<dbReference type="Gene3D" id="1.10.150.130">
    <property type="match status" value="1"/>
</dbReference>
<dbReference type="PROSITE" id="PS51900">
    <property type="entry name" value="CB"/>
    <property type="match status" value="1"/>
</dbReference>
<dbReference type="Gene3D" id="1.10.443.10">
    <property type="entry name" value="Intergrase catalytic core"/>
    <property type="match status" value="1"/>
</dbReference>
<dbReference type="InterPro" id="IPR011010">
    <property type="entry name" value="DNA_brk_join_enz"/>
</dbReference>
<evidence type="ECO:0000313" key="8">
    <source>
        <dbReference type="EMBL" id="GHF24981.1"/>
    </source>
</evidence>
<dbReference type="Proteomes" id="UP000617531">
    <property type="component" value="Unassembled WGS sequence"/>
</dbReference>
<evidence type="ECO:0000259" key="7">
    <source>
        <dbReference type="PROSITE" id="PS51900"/>
    </source>
</evidence>
<evidence type="ECO:0000256" key="5">
    <source>
        <dbReference type="PROSITE-ProRule" id="PRU01248"/>
    </source>
</evidence>
<dbReference type="InterPro" id="IPR013762">
    <property type="entry name" value="Integrase-like_cat_sf"/>
</dbReference>
<dbReference type="Pfam" id="PF00589">
    <property type="entry name" value="Phage_integrase"/>
    <property type="match status" value="1"/>
</dbReference>
<organism evidence="8 9">
    <name type="scientific">Pseudolysinimonas yzui</name>
    <dbReference type="NCBI Taxonomy" id="2708254"/>
    <lineage>
        <taxon>Bacteria</taxon>
        <taxon>Bacillati</taxon>
        <taxon>Actinomycetota</taxon>
        <taxon>Actinomycetes</taxon>
        <taxon>Micrococcales</taxon>
        <taxon>Microbacteriaceae</taxon>
        <taxon>Pseudolysinimonas</taxon>
    </lineage>
</organism>
<dbReference type="InterPro" id="IPR004107">
    <property type="entry name" value="Integrase_SAM-like_N"/>
</dbReference>
<dbReference type="InterPro" id="IPR050808">
    <property type="entry name" value="Phage_Integrase"/>
</dbReference>
<dbReference type="GO" id="GO:0003677">
    <property type="term" value="F:DNA binding"/>
    <property type="evidence" value="ECO:0007669"/>
    <property type="project" value="UniProtKB-UniRule"/>
</dbReference>
<keyword evidence="2" id="KW-0229">DNA integration</keyword>
<evidence type="ECO:0000259" key="6">
    <source>
        <dbReference type="PROSITE" id="PS51898"/>
    </source>
</evidence>
<comment type="similarity">
    <text evidence="1">Belongs to the 'phage' integrase family.</text>
</comment>
<dbReference type="PROSITE" id="PS51898">
    <property type="entry name" value="TYR_RECOMBINASE"/>
    <property type="match status" value="1"/>
</dbReference>
<evidence type="ECO:0000256" key="1">
    <source>
        <dbReference type="ARBA" id="ARBA00008857"/>
    </source>
</evidence>
<proteinExistence type="inferred from homology"/>
<name>A0A8J3GT56_9MICO</name>
<evidence type="ECO:0008006" key="10">
    <source>
        <dbReference type="Google" id="ProtNLM"/>
    </source>
</evidence>
<keyword evidence="9" id="KW-1185">Reference proteome</keyword>
<protein>
    <recommendedName>
        <fullName evidence="10">Site-specific integrase</fullName>
    </recommendedName>
</protein>
<dbReference type="CDD" id="cd01189">
    <property type="entry name" value="INT_ICEBs1_C_like"/>
    <property type="match status" value="1"/>
</dbReference>
<sequence>MRLAADAMPTVGALFERYWPVIRNRISPGTARGYASAWRQRVGPSFADVPIDQITTLDVERAFAMWSGKRSTKVDALAVLSQVCQVAIKGRLIPVNPCAGVDLPRMQDDDPAARALDWPEVTRLLDVLPASGPYRRFVLGMLYTGCRLGEVAGLRVSDVDWETRTISVSRTASAGANGELVIGPTKGRRIRLVPLADPFVPVVVEASEKKGPHDWLFPGPRGGVLNSQNLSRALDWKNVRGQVKTFAPGEPPLHWHDLRHTALTLMFRAGLSAPDVQAVAGHSTLQVTQRYADTRRDAARRATEALSSFFAPLGLSDPEGGEAEKRASDLGI</sequence>
<evidence type="ECO:0000313" key="9">
    <source>
        <dbReference type="Proteomes" id="UP000617531"/>
    </source>
</evidence>
<evidence type="ECO:0000256" key="4">
    <source>
        <dbReference type="ARBA" id="ARBA00023172"/>
    </source>
</evidence>
<dbReference type="GO" id="GO:0006310">
    <property type="term" value="P:DNA recombination"/>
    <property type="evidence" value="ECO:0007669"/>
    <property type="project" value="UniProtKB-KW"/>
</dbReference>
<evidence type="ECO:0000256" key="2">
    <source>
        <dbReference type="ARBA" id="ARBA00022908"/>
    </source>
</evidence>
<dbReference type="RefSeq" id="WP_191284120.1">
    <property type="nucleotide sequence ID" value="NZ_BNAI01000009.1"/>
</dbReference>
<dbReference type="AlphaFoldDB" id="A0A8J3GT56"/>
<gene>
    <name evidence="8" type="ORF">GCM10011600_27570</name>
</gene>
<dbReference type="SUPFAM" id="SSF56349">
    <property type="entry name" value="DNA breaking-rejoining enzymes"/>
    <property type="match status" value="1"/>
</dbReference>
<comment type="caution">
    <text evidence="8">The sequence shown here is derived from an EMBL/GenBank/DDBJ whole genome shotgun (WGS) entry which is preliminary data.</text>
</comment>
<dbReference type="EMBL" id="BNAI01000009">
    <property type="protein sequence ID" value="GHF24981.1"/>
    <property type="molecule type" value="Genomic_DNA"/>
</dbReference>
<dbReference type="InterPro" id="IPR044068">
    <property type="entry name" value="CB"/>
</dbReference>
<reference evidence="8" key="2">
    <citation type="submission" date="2020-09" db="EMBL/GenBank/DDBJ databases">
        <authorList>
            <person name="Sun Q."/>
            <person name="Zhou Y."/>
        </authorList>
    </citation>
    <scope>NUCLEOTIDE SEQUENCE</scope>
    <source>
        <strain evidence="8">CGMCC 1.16548</strain>
    </source>
</reference>
<dbReference type="Pfam" id="PF14659">
    <property type="entry name" value="Phage_int_SAM_3"/>
    <property type="match status" value="1"/>
</dbReference>
<dbReference type="PANTHER" id="PTHR30629">
    <property type="entry name" value="PROPHAGE INTEGRASE"/>
    <property type="match status" value="1"/>
</dbReference>
<feature type="domain" description="Core-binding (CB)" evidence="7">
    <location>
        <begin position="9"/>
        <end position="88"/>
    </location>
</feature>
<keyword evidence="3 5" id="KW-0238">DNA-binding</keyword>
<dbReference type="GO" id="GO:0015074">
    <property type="term" value="P:DNA integration"/>
    <property type="evidence" value="ECO:0007669"/>
    <property type="project" value="UniProtKB-KW"/>
</dbReference>
<feature type="domain" description="Tyr recombinase" evidence="6">
    <location>
        <begin position="111"/>
        <end position="304"/>
    </location>
</feature>
<keyword evidence="4" id="KW-0233">DNA recombination</keyword>
<evidence type="ECO:0000256" key="3">
    <source>
        <dbReference type="ARBA" id="ARBA00023125"/>
    </source>
</evidence>
<reference evidence="8" key="1">
    <citation type="journal article" date="2014" name="Int. J. Syst. Evol. Microbiol.">
        <title>Complete genome sequence of Corynebacterium casei LMG S-19264T (=DSM 44701T), isolated from a smear-ripened cheese.</title>
        <authorList>
            <consortium name="US DOE Joint Genome Institute (JGI-PGF)"/>
            <person name="Walter F."/>
            <person name="Albersmeier A."/>
            <person name="Kalinowski J."/>
            <person name="Ruckert C."/>
        </authorList>
    </citation>
    <scope>NUCLEOTIDE SEQUENCE</scope>
    <source>
        <strain evidence="8">CGMCC 1.16548</strain>
    </source>
</reference>